<protein>
    <submittedName>
        <fullName evidence="1">Uncharacterized protein</fullName>
    </submittedName>
</protein>
<proteinExistence type="predicted"/>
<comment type="caution">
    <text evidence="1">The sequence shown here is derived from an EMBL/GenBank/DDBJ whole genome shotgun (WGS) entry which is preliminary data.</text>
</comment>
<organism evidence="1 2">
    <name type="scientific">Allacma fusca</name>
    <dbReference type="NCBI Taxonomy" id="39272"/>
    <lineage>
        <taxon>Eukaryota</taxon>
        <taxon>Metazoa</taxon>
        <taxon>Ecdysozoa</taxon>
        <taxon>Arthropoda</taxon>
        <taxon>Hexapoda</taxon>
        <taxon>Collembola</taxon>
        <taxon>Symphypleona</taxon>
        <taxon>Sminthuridae</taxon>
        <taxon>Allacma</taxon>
    </lineage>
</organism>
<accession>A0A8J2NXY2</accession>
<reference evidence="1" key="1">
    <citation type="submission" date="2021-06" db="EMBL/GenBank/DDBJ databases">
        <authorList>
            <person name="Hodson N. C."/>
            <person name="Mongue J. A."/>
            <person name="Jaron S. K."/>
        </authorList>
    </citation>
    <scope>NUCLEOTIDE SEQUENCE</scope>
</reference>
<dbReference type="AlphaFoldDB" id="A0A8J2NXY2"/>
<dbReference type="EMBL" id="CAJVCH010196727">
    <property type="protein sequence ID" value="CAG7730578.1"/>
    <property type="molecule type" value="Genomic_DNA"/>
</dbReference>
<evidence type="ECO:0000313" key="1">
    <source>
        <dbReference type="EMBL" id="CAG7730578.1"/>
    </source>
</evidence>
<keyword evidence="2" id="KW-1185">Reference proteome</keyword>
<evidence type="ECO:0000313" key="2">
    <source>
        <dbReference type="Proteomes" id="UP000708208"/>
    </source>
</evidence>
<gene>
    <name evidence="1" type="ORF">AFUS01_LOCUS19209</name>
</gene>
<name>A0A8J2NXY2_9HEXA</name>
<sequence>MANCRYILHVENGIYFIRLRLTMPKLFDPKVEGMVLAFSTAGLTSWEIVKVNNISVYQRSVFNIIKNKGTKREAKSKGLKSPKKLNTRITVTPRVIQKVKLLTSKENPPKKNELARQHKVSQSTIHRLIKRRHVQRFHFRRPTVGFYGEYDVNIPQRQKKTGIALFQPERSLCSKTCV</sequence>
<dbReference type="Proteomes" id="UP000708208">
    <property type="component" value="Unassembled WGS sequence"/>
</dbReference>